<proteinExistence type="inferred from homology"/>
<reference evidence="7" key="1">
    <citation type="submission" date="2014-02" db="EMBL/GenBank/DDBJ databases">
        <authorList>
            <person name="Gan H."/>
        </authorList>
    </citation>
    <scope>NUCLEOTIDE SEQUENCE [LARGE SCALE GENOMIC DNA]</scope>
    <source>
        <strain evidence="7">S1</strain>
    </source>
</reference>
<evidence type="ECO:0000256" key="3">
    <source>
        <dbReference type="ARBA" id="ARBA00023125"/>
    </source>
</evidence>
<dbReference type="GO" id="GO:0003677">
    <property type="term" value="F:DNA binding"/>
    <property type="evidence" value="ECO:0007669"/>
    <property type="project" value="UniProtKB-KW"/>
</dbReference>
<dbReference type="GO" id="GO:0003700">
    <property type="term" value="F:DNA-binding transcription factor activity"/>
    <property type="evidence" value="ECO:0007669"/>
    <property type="project" value="InterPro"/>
</dbReference>
<evidence type="ECO:0000259" key="5">
    <source>
        <dbReference type="PROSITE" id="PS50931"/>
    </source>
</evidence>
<dbReference type="Proteomes" id="UP000028878">
    <property type="component" value="Unassembled WGS sequence"/>
</dbReference>
<keyword evidence="7" id="KW-1185">Reference proteome</keyword>
<dbReference type="CDD" id="cd08459">
    <property type="entry name" value="PBP2_DntR_NahR_LinR_like"/>
    <property type="match status" value="1"/>
</dbReference>
<dbReference type="PANTHER" id="PTHR30118">
    <property type="entry name" value="HTH-TYPE TRANSCRIPTIONAL REGULATOR LEUO-RELATED"/>
    <property type="match status" value="1"/>
</dbReference>
<evidence type="ECO:0000256" key="4">
    <source>
        <dbReference type="ARBA" id="ARBA00023163"/>
    </source>
</evidence>
<name>A0A1L1PK82_HYDIT</name>
<accession>A0A1L1PK82</accession>
<evidence type="ECO:0000256" key="1">
    <source>
        <dbReference type="ARBA" id="ARBA00009437"/>
    </source>
</evidence>
<keyword evidence="4" id="KW-0804">Transcription</keyword>
<keyword evidence="3" id="KW-0238">DNA-binding</keyword>
<dbReference type="Pfam" id="PF00126">
    <property type="entry name" value="HTH_1"/>
    <property type="match status" value="1"/>
</dbReference>
<comment type="similarity">
    <text evidence="1">Belongs to the LysR transcriptional regulatory family.</text>
</comment>
<dbReference type="PRINTS" id="PR00039">
    <property type="entry name" value="HTHLYSR"/>
</dbReference>
<dbReference type="InterPro" id="IPR000847">
    <property type="entry name" value="LysR_HTH_N"/>
</dbReference>
<gene>
    <name evidence="6" type="ORF">BN948_04856</name>
</gene>
<dbReference type="Gene3D" id="3.40.190.10">
    <property type="entry name" value="Periplasmic binding protein-like II"/>
    <property type="match status" value="2"/>
</dbReference>
<dbReference type="InterPro" id="IPR050389">
    <property type="entry name" value="LysR-type_TF"/>
</dbReference>
<dbReference type="Pfam" id="PF03466">
    <property type="entry name" value="LysR_substrate"/>
    <property type="match status" value="1"/>
</dbReference>
<dbReference type="PROSITE" id="PS50931">
    <property type="entry name" value="HTH_LYSR"/>
    <property type="match status" value="1"/>
</dbReference>
<dbReference type="PANTHER" id="PTHR30118:SF15">
    <property type="entry name" value="TRANSCRIPTIONAL REGULATORY PROTEIN"/>
    <property type="match status" value="1"/>
</dbReference>
<evidence type="ECO:0000313" key="7">
    <source>
        <dbReference type="Proteomes" id="UP000028878"/>
    </source>
</evidence>
<reference evidence="7" key="2">
    <citation type="submission" date="2014-11" db="EMBL/GenBank/DDBJ databases">
        <title>Draft genome sequence of Hydrogenophaga intermedia S1.</title>
        <authorList>
            <person name="Gan H.M."/>
            <person name="Chew T.H."/>
            <person name="Stolz A."/>
        </authorList>
    </citation>
    <scope>NUCLEOTIDE SEQUENCE [LARGE SCALE GENOMIC DNA]</scope>
    <source>
        <strain evidence="7">S1</strain>
    </source>
</reference>
<evidence type="ECO:0000313" key="6">
    <source>
        <dbReference type="EMBL" id="CDN90412.1"/>
    </source>
</evidence>
<dbReference type="InterPro" id="IPR036390">
    <property type="entry name" value="WH_DNA-bd_sf"/>
</dbReference>
<sequence length="318" mass="35311">MRLEQIDLNLLLTFDALMRTRSVTLAGERLGLTQSATSNALQRLRDAFGDPLFVRTPAGMQPTALAARLGPDIGDLIDRMRRVLESSRTFDAATSSHTFRILVSDIAQVTLVPDFMRLLRAQAPNVDIVNLSLPLRSAKEALAAGELDLAVGFIPELGPDYHRLSLDQERWTCLVSAAHATIGNTFTQDQYLAAAHLSYRPPASIHASLDKLLEAQLDGRQVRRRVALSVPYFSGLAPIVARTDLVLTAPSALTRAMTEMAPVRIVPLPFELPPIDLNMQWHDQTHRDPANIWFRRVFAASYAERTLAPEQRQVLPHD</sequence>
<organism evidence="6 7">
    <name type="scientific">Hydrogenophaga intermedia</name>
    <dbReference type="NCBI Taxonomy" id="65786"/>
    <lineage>
        <taxon>Bacteria</taxon>
        <taxon>Pseudomonadati</taxon>
        <taxon>Pseudomonadota</taxon>
        <taxon>Betaproteobacteria</taxon>
        <taxon>Burkholderiales</taxon>
        <taxon>Comamonadaceae</taxon>
        <taxon>Hydrogenophaga</taxon>
    </lineage>
</organism>
<dbReference type="SUPFAM" id="SSF53850">
    <property type="entry name" value="Periplasmic binding protein-like II"/>
    <property type="match status" value="1"/>
</dbReference>
<dbReference type="AlphaFoldDB" id="A0A1L1PK82"/>
<dbReference type="EMBL" id="CCAE010000081">
    <property type="protein sequence ID" value="CDN90412.1"/>
    <property type="molecule type" value="Genomic_DNA"/>
</dbReference>
<dbReference type="RefSeq" id="WP_035624443.1">
    <property type="nucleotide sequence ID" value="NZ_CCAE010000081.1"/>
</dbReference>
<dbReference type="InterPro" id="IPR005119">
    <property type="entry name" value="LysR_subst-bd"/>
</dbReference>
<dbReference type="Gene3D" id="1.10.10.10">
    <property type="entry name" value="Winged helix-like DNA-binding domain superfamily/Winged helix DNA-binding domain"/>
    <property type="match status" value="1"/>
</dbReference>
<protein>
    <submittedName>
        <fullName evidence="6">Transcriptional regulator</fullName>
    </submittedName>
</protein>
<feature type="domain" description="HTH lysR-type" evidence="5">
    <location>
        <begin position="6"/>
        <end position="63"/>
    </location>
</feature>
<keyword evidence="2" id="KW-0805">Transcription regulation</keyword>
<dbReference type="SUPFAM" id="SSF46785">
    <property type="entry name" value="Winged helix' DNA-binding domain"/>
    <property type="match status" value="1"/>
</dbReference>
<dbReference type="InterPro" id="IPR036388">
    <property type="entry name" value="WH-like_DNA-bd_sf"/>
</dbReference>
<evidence type="ECO:0000256" key="2">
    <source>
        <dbReference type="ARBA" id="ARBA00023015"/>
    </source>
</evidence>